<evidence type="ECO:0000313" key="2">
    <source>
        <dbReference type="EMBL" id="MFC4562013.1"/>
    </source>
</evidence>
<proteinExistence type="predicted"/>
<dbReference type="InterPro" id="IPR003673">
    <property type="entry name" value="CoA-Trfase_fam_III"/>
</dbReference>
<reference evidence="3" key="1">
    <citation type="journal article" date="2019" name="Int. J. Syst. Evol. Microbiol.">
        <title>The Global Catalogue of Microorganisms (GCM) 10K type strain sequencing project: providing services to taxonomists for standard genome sequencing and annotation.</title>
        <authorList>
            <consortium name="The Broad Institute Genomics Platform"/>
            <consortium name="The Broad Institute Genome Sequencing Center for Infectious Disease"/>
            <person name="Wu L."/>
            <person name="Ma J."/>
        </authorList>
    </citation>
    <scope>NUCLEOTIDE SEQUENCE [LARGE SCALE GENOMIC DNA]</scope>
    <source>
        <strain evidence="3">XZYJ18</strain>
    </source>
</reference>
<comment type="caution">
    <text evidence="2">The sequence shown here is derived from an EMBL/GenBank/DDBJ whole genome shotgun (WGS) entry which is preliminary data.</text>
</comment>
<dbReference type="EMBL" id="JBHSFQ010000006">
    <property type="protein sequence ID" value="MFC4562013.1"/>
    <property type="molecule type" value="Genomic_DNA"/>
</dbReference>
<dbReference type="GO" id="GO:0016740">
    <property type="term" value="F:transferase activity"/>
    <property type="evidence" value="ECO:0007669"/>
    <property type="project" value="UniProtKB-KW"/>
</dbReference>
<protein>
    <submittedName>
        <fullName evidence="2">CaiB/BaiF CoA transferase family protein</fullName>
    </submittedName>
</protein>
<keyword evidence="1 2" id="KW-0808">Transferase</keyword>
<dbReference type="PANTHER" id="PTHR48207">
    <property type="entry name" value="SUCCINATE--HYDROXYMETHYLGLUTARATE COA-TRANSFERASE"/>
    <property type="match status" value="1"/>
</dbReference>
<organism evidence="2 3">
    <name type="scientific">Nocardiopsis mangrovi</name>
    <dbReference type="NCBI Taxonomy" id="1179818"/>
    <lineage>
        <taxon>Bacteria</taxon>
        <taxon>Bacillati</taxon>
        <taxon>Actinomycetota</taxon>
        <taxon>Actinomycetes</taxon>
        <taxon>Streptosporangiales</taxon>
        <taxon>Nocardiopsidaceae</taxon>
        <taxon>Nocardiopsis</taxon>
    </lineage>
</organism>
<dbReference type="Gene3D" id="3.30.1540.10">
    <property type="entry name" value="formyl-coa transferase, domain 3"/>
    <property type="match status" value="1"/>
</dbReference>
<dbReference type="RefSeq" id="WP_378572827.1">
    <property type="nucleotide sequence ID" value="NZ_JBHSFQ010000006.1"/>
</dbReference>
<dbReference type="InterPro" id="IPR023606">
    <property type="entry name" value="CoA-Trfase_III_dom_1_sf"/>
</dbReference>
<evidence type="ECO:0000256" key="1">
    <source>
        <dbReference type="ARBA" id="ARBA00022679"/>
    </source>
</evidence>
<gene>
    <name evidence="2" type="ORF">ACFO4E_09115</name>
</gene>
<dbReference type="InterPro" id="IPR050483">
    <property type="entry name" value="CoA-transferase_III_domain"/>
</dbReference>
<evidence type="ECO:0000313" key="3">
    <source>
        <dbReference type="Proteomes" id="UP001595923"/>
    </source>
</evidence>
<name>A0ABV9DVG1_9ACTN</name>
<dbReference type="SUPFAM" id="SSF89796">
    <property type="entry name" value="CoA-transferase family III (CaiB/BaiF)"/>
    <property type="match status" value="1"/>
</dbReference>
<dbReference type="Proteomes" id="UP001595923">
    <property type="component" value="Unassembled WGS sequence"/>
</dbReference>
<accession>A0ABV9DVG1</accession>
<dbReference type="Pfam" id="PF02515">
    <property type="entry name" value="CoA_transf_3"/>
    <property type="match status" value="1"/>
</dbReference>
<dbReference type="Gene3D" id="3.40.50.10540">
    <property type="entry name" value="Crotonobetainyl-coa:carnitine coa-transferase, domain 1"/>
    <property type="match status" value="1"/>
</dbReference>
<dbReference type="PANTHER" id="PTHR48207:SF3">
    <property type="entry name" value="SUCCINATE--HYDROXYMETHYLGLUTARATE COA-TRANSFERASE"/>
    <property type="match status" value="1"/>
</dbReference>
<sequence length="406" mass="42881">MTPPESTSGLLAGVRVLDLTNVLAGPFAGYQFALMGADVVKIEVPGSGDLARRLGADAELNGELLGASFLAQNAAKRSLTLDLKDERGRDVLARLLAGADVLLENFRPGVLARLGFGPERLREINPGLVYCAVSGFGATGPMRDRPAYDQVIQGLSGMMSVTGTADSAPLRAGYPVADTLGGMAAAFAVCAALVRRRTTGEGAHLDVSMLETAVTAMGWAVSNHLIAGVPPRPMGNENGTAAPSGTFRTGAGELNIAANKQEQFETLCREAGRPELIGDPRFAGREDRKAHREELRAELEAGLASRTALEWEERLSAVGVPAARVLDVPDVLGLDQVAERELVHDLDFPGHPERTLRVLGSGVRVDGRPAEPASPPPRLGEHTREVLAQLGLHDDEIDALHKDGVV</sequence>
<dbReference type="InterPro" id="IPR044855">
    <property type="entry name" value="CoA-Trfase_III_dom3_sf"/>
</dbReference>
<keyword evidence="3" id="KW-1185">Reference proteome</keyword>